<evidence type="ECO:0000313" key="3">
    <source>
        <dbReference type="Proteomes" id="UP000002488"/>
    </source>
</evidence>
<gene>
    <name evidence="2" type="ORF">GL50581_886</name>
</gene>
<name>C6LQ64_GIAIB</name>
<dbReference type="EMBL" id="ACGJ01001055">
    <property type="protein sequence ID" value="EET01856.1"/>
    <property type="molecule type" value="Genomic_DNA"/>
</dbReference>
<dbReference type="Proteomes" id="UP000002488">
    <property type="component" value="Unassembled WGS sequence"/>
</dbReference>
<comment type="caution">
    <text evidence="2">The sequence shown here is derived from an EMBL/GenBank/DDBJ whole genome shotgun (WGS) entry which is preliminary data.</text>
</comment>
<reference evidence="2 3" key="1">
    <citation type="journal article" date="2009" name="PLoS Pathog.">
        <title>Draft genome sequencing of giardia intestinalis assemblage B isolate GS: is human giardiasis caused by two different species?</title>
        <authorList>
            <person name="Franzen O."/>
            <person name="Jerlstrom-Hultqvist J."/>
            <person name="Castro E."/>
            <person name="Sherwood E."/>
            <person name="Ankarklev J."/>
            <person name="Reiner D.S."/>
            <person name="Palm D."/>
            <person name="Andersson J.O."/>
            <person name="Andersson B."/>
            <person name="Svard S.G."/>
        </authorList>
    </citation>
    <scope>NUCLEOTIDE SEQUENCE [LARGE SCALE GENOMIC DNA]</scope>
    <source>
        <strain evidence="3">ATCC 50581 / GS clone H7</strain>
    </source>
</reference>
<proteinExistence type="predicted"/>
<dbReference type="OMA" id="IFDVCEL"/>
<keyword evidence="1" id="KW-0732">Signal</keyword>
<feature type="chain" id="PRO_5012948982" evidence="1">
    <location>
        <begin position="16"/>
        <end position="586"/>
    </location>
</feature>
<dbReference type="OrthoDB" id="10257333at2759"/>
<evidence type="ECO:0000256" key="1">
    <source>
        <dbReference type="SAM" id="SignalP"/>
    </source>
</evidence>
<organism evidence="2 3">
    <name type="scientific">Giardia intestinalis (strain ATCC 50581 / GS clone H7)</name>
    <name type="common">Giardia lamblia</name>
    <dbReference type="NCBI Taxonomy" id="598745"/>
    <lineage>
        <taxon>Eukaryota</taxon>
        <taxon>Metamonada</taxon>
        <taxon>Diplomonadida</taxon>
        <taxon>Hexamitidae</taxon>
        <taxon>Giardiinae</taxon>
        <taxon>Giardia</taxon>
    </lineage>
</organism>
<evidence type="ECO:0000313" key="2">
    <source>
        <dbReference type="EMBL" id="EET01856.1"/>
    </source>
</evidence>
<feature type="signal peptide" evidence="1">
    <location>
        <begin position="1"/>
        <end position="15"/>
    </location>
</feature>
<dbReference type="VEuPathDB" id="GiardiaDB:GL50581_886"/>
<dbReference type="AlphaFoldDB" id="C6LQ64"/>
<sequence length="586" mass="65297">MLFLLLSIWSACLEAAHDTIDCMPQIALLPMREKGVEVSVSDPFVSFSYVRPCYAADAPVLQVFDCAATIYVSAVDPADDGVSNLESFEALPEVPAILRVSDNLLRDGPLYIWADSNGRVSVPQRIEMCRRAVLAVPTVSLWTEKNWVKNNPNNVINFDLLSARSRLLAAGIVSPAQTRLLYRPVPLLASLSANTQLSDSVTVRVLYVIVDGEIPNIFDVCELPGNVEHVSDTAGQPMKVSRFLCARFRSGIWRVYNASSVPSVLPPSTLYMAATEQDKLLPSLVSYTVYSLDRSLEDRVEQTLQRSVVVPDMPNTVTFILELIGLCLLCLIAIWLLERTCSVHGTLHPGKPYLSRRWKGFPLLDVSKPLNLWLLRYNPRLNLAPLSKTTAWRPYVRVIPKFWCCPERKILELAQTILLSRNEKAHQKHLLIECLLRGKGQSCLKSIYHSPILISGPTPHELLRNSITVHTAPSQCNKGHGECTSPIRWISLTATEVAYFCSKHAPESPQRIAIPKKLRRRCMFCLLAYGDRVCLHCAGGSLLCGLCEEFIHSNCKVEHRVIKAPQDGTEEISSLMSECLGSQSVI</sequence>
<accession>C6LQ64</accession>
<protein>
    <submittedName>
        <fullName evidence="2">Uncharacterized protein</fullName>
    </submittedName>
</protein>